<accession>A0A937XAY2</accession>
<sequence length="55" mass="5885">MLVSASKGASCYLALIGDVRRSREHPDRPGLQRRLEQAIDQANGLLAPVLAASLV</sequence>
<dbReference type="EMBL" id="VGIY01000523">
    <property type="protein sequence ID" value="MBM3318876.1"/>
    <property type="molecule type" value="Genomic_DNA"/>
</dbReference>
<evidence type="ECO:0000313" key="1">
    <source>
        <dbReference type="EMBL" id="MBM3318876.1"/>
    </source>
</evidence>
<reference evidence="1" key="1">
    <citation type="submission" date="2019-03" db="EMBL/GenBank/DDBJ databases">
        <title>Lake Tanganyika Metagenome-Assembled Genomes (MAGs).</title>
        <authorList>
            <person name="Tran P."/>
        </authorList>
    </citation>
    <scope>NUCLEOTIDE SEQUENCE</scope>
    <source>
        <strain evidence="1">M_DeepCast_400m_m2_100</strain>
    </source>
</reference>
<evidence type="ECO:0000313" key="2">
    <source>
        <dbReference type="Proteomes" id="UP000748308"/>
    </source>
</evidence>
<feature type="non-terminal residue" evidence="1">
    <location>
        <position position="55"/>
    </location>
</feature>
<proteinExistence type="predicted"/>
<name>A0A937XAY2_UNCEI</name>
<gene>
    <name evidence="1" type="ORF">FJY75_13595</name>
</gene>
<protein>
    <submittedName>
        <fullName evidence="1">Uncharacterized protein</fullName>
    </submittedName>
</protein>
<dbReference type="AlphaFoldDB" id="A0A937XAY2"/>
<dbReference type="Proteomes" id="UP000748308">
    <property type="component" value="Unassembled WGS sequence"/>
</dbReference>
<organism evidence="1 2">
    <name type="scientific">Eiseniibacteriota bacterium</name>
    <dbReference type="NCBI Taxonomy" id="2212470"/>
    <lineage>
        <taxon>Bacteria</taxon>
        <taxon>Candidatus Eiseniibacteriota</taxon>
    </lineage>
</organism>
<comment type="caution">
    <text evidence="1">The sequence shown here is derived from an EMBL/GenBank/DDBJ whole genome shotgun (WGS) entry which is preliminary data.</text>
</comment>